<name>A0A6J6ZAI3_9ZZZZ</name>
<accession>A0A6J6ZAI3</accession>
<organism evidence="1">
    <name type="scientific">freshwater metagenome</name>
    <dbReference type="NCBI Taxonomy" id="449393"/>
    <lineage>
        <taxon>unclassified sequences</taxon>
        <taxon>metagenomes</taxon>
        <taxon>ecological metagenomes</taxon>
    </lineage>
</organism>
<sequence length="51" mass="5348">MVELREFAQSLGHLIDAVGAHGGEKGAIGIDQVAHDDHAVTRIGIDRGVNT</sequence>
<dbReference type="EMBL" id="CAFAAM010000255">
    <property type="protein sequence ID" value="CAB4816586.1"/>
    <property type="molecule type" value="Genomic_DNA"/>
</dbReference>
<reference evidence="1" key="1">
    <citation type="submission" date="2020-05" db="EMBL/GenBank/DDBJ databases">
        <authorList>
            <person name="Chiriac C."/>
            <person name="Salcher M."/>
            <person name="Ghai R."/>
            <person name="Kavagutti S V."/>
        </authorList>
    </citation>
    <scope>NUCLEOTIDE SEQUENCE</scope>
</reference>
<gene>
    <name evidence="1" type="ORF">UFOPK3010_01493</name>
</gene>
<evidence type="ECO:0000313" key="1">
    <source>
        <dbReference type="EMBL" id="CAB4816586.1"/>
    </source>
</evidence>
<proteinExistence type="predicted"/>
<protein>
    <submittedName>
        <fullName evidence="1">Unannotated protein</fullName>
    </submittedName>
</protein>
<dbReference type="AlphaFoldDB" id="A0A6J6ZAI3"/>